<dbReference type="InterPro" id="IPR040976">
    <property type="entry name" value="Pkinase_fungal"/>
</dbReference>
<dbReference type="PANTHER" id="PTHR38248:SF2">
    <property type="entry name" value="FUNK1 11"/>
    <property type="match status" value="1"/>
</dbReference>
<organism evidence="3 4">
    <name type="scientific">Rhizoctonia solani</name>
    <dbReference type="NCBI Taxonomy" id="456999"/>
    <lineage>
        <taxon>Eukaryota</taxon>
        <taxon>Fungi</taxon>
        <taxon>Dikarya</taxon>
        <taxon>Basidiomycota</taxon>
        <taxon>Agaricomycotina</taxon>
        <taxon>Agaricomycetes</taxon>
        <taxon>Cantharellales</taxon>
        <taxon>Ceratobasidiaceae</taxon>
        <taxon>Rhizoctonia</taxon>
    </lineage>
</organism>
<name>A0A0K6FZX6_9AGAM</name>
<dbReference type="AlphaFoldDB" id="A0A0K6FZX6"/>
<feature type="compositionally biased region" description="Polar residues" evidence="1">
    <location>
        <begin position="33"/>
        <end position="44"/>
    </location>
</feature>
<feature type="domain" description="Fungal-type protein kinase" evidence="2">
    <location>
        <begin position="292"/>
        <end position="396"/>
    </location>
</feature>
<proteinExistence type="predicted"/>
<keyword evidence="4" id="KW-1185">Reference proteome</keyword>
<evidence type="ECO:0000259" key="2">
    <source>
        <dbReference type="Pfam" id="PF17667"/>
    </source>
</evidence>
<sequence length="500" mass="57340">MVEMWAGLLPFNTLSSRLTTLKKVRHNCIAEPSPTNIGKVSSTSNKHKRPAEDPDEIDPEERAPKRTKVAKKNPAINDHVTDAVLKSGINGAEMLRSSLGRTNAFGMIIIDATIWIWIFDRQGAIQSTGINFIEDLPRFMVLLLAMQRFDLSDWGFNEKLDPAISLRHSSATPPTPQPVELEFDGENQKFKSTTVFKVTSDLKNNESGLVAKLYWPNQDRPNEADNIKHAREDADLANHLPCIFGSRDLDPISTRRIREELGIAARSPRLPRLLRIAIFEELLPITILTGDNLVFAWLECIRCHYRLWQRHIRHLDLSLANLMLRGRGVDEPKYFGVLNNWDLGDEEENRTESRKDLTKTILFTSLDLLRDRLPGESFIQVYPHDLESFAWILVWVFLAIRKGKTLPNPEVAEWRTSDPRASEKERKDFAVSPWEYAPHEEWSSYWQMARNIAAWLRSRIKEPDPNAPPEDDLELLRSFLNVVESAYTGRKPDLPKIEGL</sequence>
<gene>
    <name evidence="3" type="ORF">RSOLAG22IIIB_04774</name>
</gene>
<accession>A0A0K6FZX6</accession>
<dbReference type="EMBL" id="CYGV01001267">
    <property type="protein sequence ID" value="CUA71830.1"/>
    <property type="molecule type" value="Genomic_DNA"/>
</dbReference>
<protein>
    <recommendedName>
        <fullName evidence="2">Fungal-type protein kinase domain-containing protein</fullName>
    </recommendedName>
</protein>
<evidence type="ECO:0000313" key="4">
    <source>
        <dbReference type="Proteomes" id="UP000044841"/>
    </source>
</evidence>
<feature type="domain" description="Fungal-type protein kinase" evidence="2">
    <location>
        <begin position="78"/>
        <end position="232"/>
    </location>
</feature>
<feature type="region of interest" description="Disordered" evidence="1">
    <location>
        <begin position="32"/>
        <end position="71"/>
    </location>
</feature>
<evidence type="ECO:0000256" key="1">
    <source>
        <dbReference type="SAM" id="MobiDB-lite"/>
    </source>
</evidence>
<dbReference type="Proteomes" id="UP000044841">
    <property type="component" value="Unassembled WGS sequence"/>
</dbReference>
<evidence type="ECO:0000313" key="3">
    <source>
        <dbReference type="EMBL" id="CUA71830.1"/>
    </source>
</evidence>
<dbReference type="Pfam" id="PF17667">
    <property type="entry name" value="Pkinase_fungal"/>
    <property type="match status" value="2"/>
</dbReference>
<reference evidence="3 4" key="1">
    <citation type="submission" date="2015-07" db="EMBL/GenBank/DDBJ databases">
        <authorList>
            <person name="Noorani M."/>
        </authorList>
    </citation>
    <scope>NUCLEOTIDE SEQUENCE [LARGE SCALE GENOMIC DNA]</scope>
    <source>
        <strain evidence="3">BBA 69670</strain>
    </source>
</reference>
<dbReference type="PANTHER" id="PTHR38248">
    <property type="entry name" value="FUNK1 6"/>
    <property type="match status" value="1"/>
</dbReference>